<dbReference type="HOGENOM" id="CLU_1348002_0_0_6"/>
<dbReference type="PATRIC" id="fig|745277.3.peg.679"/>
<dbReference type="STRING" id="745277.Rahaq2_0710"/>
<evidence type="ECO:0000313" key="3">
    <source>
        <dbReference type="Proteomes" id="UP000009010"/>
    </source>
</evidence>
<accession>H2IVA7</accession>
<reference evidence="3" key="2">
    <citation type="submission" date="2012-01" db="EMBL/GenBank/DDBJ databases">
        <title>Complete sequence of chromosome of Rahnella aquatilis CIP 78.65.</title>
        <authorList>
            <person name="Lucas S."/>
            <person name="Han J."/>
            <person name="Lapidus A."/>
            <person name="Cheng J.-F."/>
            <person name="Goodwin L."/>
            <person name="Pitluck S."/>
            <person name="Peters L."/>
            <person name="Ovchinnikova G."/>
            <person name="Held B."/>
            <person name="Detter J.C."/>
            <person name="Han C."/>
            <person name="Tapia R."/>
            <person name="Land M."/>
            <person name="Hauser L."/>
            <person name="Kyrpides N."/>
            <person name="Ivanova N."/>
            <person name="Pagani I."/>
            <person name="Sobecky P."/>
            <person name="Martinez R."/>
            <person name="Woyke T."/>
        </authorList>
    </citation>
    <scope>NUCLEOTIDE SEQUENCE [LARGE SCALE GENOMIC DNA]</scope>
    <source>
        <strain evidence="3">ATCC 33071 / DSM 4594 / JCM 1683 / NBRC 105701 / NCIMB 13365 / CIP 78.65</strain>
    </source>
</reference>
<dbReference type="InterPro" id="IPR008966">
    <property type="entry name" value="Adhesion_dom_sf"/>
</dbReference>
<dbReference type="EMBL" id="CP003244">
    <property type="protein sequence ID" value="AEX50636.1"/>
    <property type="molecule type" value="Genomic_DNA"/>
</dbReference>
<dbReference type="GO" id="GO:0009289">
    <property type="term" value="C:pilus"/>
    <property type="evidence" value="ECO:0007669"/>
    <property type="project" value="InterPro"/>
</dbReference>
<reference evidence="2 3" key="1">
    <citation type="journal article" date="2012" name="J. Bacteriol.">
        <title>Complete Genome Sequence of Rahnella aquatilis CIP 78.65.</title>
        <authorList>
            <person name="Martinez R.J."/>
            <person name="Bruce D."/>
            <person name="Detter C."/>
            <person name="Goodwin L.A."/>
            <person name="Han J."/>
            <person name="Han C.S."/>
            <person name="Held B."/>
            <person name="Land M.L."/>
            <person name="Mikhailova N."/>
            <person name="Nolan M."/>
            <person name="Pennacchio L."/>
            <person name="Pitluck S."/>
            <person name="Tapia R."/>
            <person name="Woyke T."/>
            <person name="Sobecky P.A."/>
        </authorList>
    </citation>
    <scope>NUCLEOTIDE SEQUENCE [LARGE SCALE GENOMIC DNA]</scope>
    <source>
        <strain evidence="3">ATCC 33071 / DSM 4594 / JCM 1683 / NBRC 105701 / NCIMB 13365 / CIP 78.65</strain>
    </source>
</reference>
<protein>
    <recommendedName>
        <fullName evidence="4">P pilus assembly protein, pilin FimA</fullName>
    </recommendedName>
</protein>
<gene>
    <name evidence="2" type="ordered locus">Rahaq2_0710</name>
</gene>
<keyword evidence="1" id="KW-0732">Signal</keyword>
<feature type="chain" id="PRO_5003562238" description="P pilus assembly protein, pilin FimA" evidence="1">
    <location>
        <begin position="25"/>
        <end position="203"/>
    </location>
</feature>
<evidence type="ECO:0000256" key="1">
    <source>
        <dbReference type="SAM" id="SignalP"/>
    </source>
</evidence>
<evidence type="ECO:0008006" key="4">
    <source>
        <dbReference type="Google" id="ProtNLM"/>
    </source>
</evidence>
<dbReference type="Proteomes" id="UP000009010">
    <property type="component" value="Chromosome"/>
</dbReference>
<organism evidence="2 3">
    <name type="scientific">Rahnella aquatilis (strain ATCC 33071 / DSM 4594 / JCM 1683 / NBRC 105701 / NCIMB 13365 / CIP 78.65)</name>
    <dbReference type="NCBI Taxonomy" id="745277"/>
    <lineage>
        <taxon>Bacteria</taxon>
        <taxon>Pseudomonadati</taxon>
        <taxon>Pseudomonadota</taxon>
        <taxon>Gammaproteobacteria</taxon>
        <taxon>Enterobacterales</taxon>
        <taxon>Yersiniaceae</taxon>
        <taxon>Rahnella</taxon>
    </lineage>
</organism>
<dbReference type="SUPFAM" id="SSF49401">
    <property type="entry name" value="Bacterial adhesins"/>
    <property type="match status" value="1"/>
</dbReference>
<dbReference type="InterPro" id="IPR036937">
    <property type="entry name" value="Adhesion_dom_fimbrial_sf"/>
</dbReference>
<name>H2IVA7_RAHAC</name>
<feature type="signal peptide" evidence="1">
    <location>
        <begin position="1"/>
        <end position="24"/>
    </location>
</feature>
<proteinExistence type="predicted"/>
<dbReference type="GO" id="GO:0007155">
    <property type="term" value="P:cell adhesion"/>
    <property type="evidence" value="ECO:0007669"/>
    <property type="project" value="InterPro"/>
</dbReference>
<evidence type="ECO:0000313" key="2">
    <source>
        <dbReference type="EMBL" id="AEX50636.1"/>
    </source>
</evidence>
<keyword evidence="3" id="KW-1185">Reference proteome</keyword>
<sequence>MKIKHHFYFLPLVIAGVVPLSVQAASTGLNLTVNATIQPGTCYFNTSALTFDFGTVYPANIASSDPTLRPASDDKTITSVAQTSGDNSTRHLACDPSAAVMKFNIDAQGHSALGADNKDIITLFADPGQTGAAAAGFGITVYKVDTVNSSQSETPIMLGQDTDMGTPGNFILRARLVPLNGNLGKDITGGYIHAQATLDISYQ</sequence>
<dbReference type="Gene3D" id="2.60.40.1090">
    <property type="entry name" value="Fimbrial-type adhesion domain"/>
    <property type="match status" value="1"/>
</dbReference>
<dbReference type="KEGG" id="raq:Rahaq2_0710"/>
<dbReference type="AlphaFoldDB" id="H2IVA7"/>